<sequence>MDIFDADPKNEAWRCTSCSRIYIFNKKKTILRYVIEEDYRG</sequence>
<gene>
    <name evidence="1" type="ORF">PaecuDRAFT_4362</name>
</gene>
<organism evidence="1 2">
    <name type="scientific">Paenibacillus curdlanolyticus YK9</name>
    <dbReference type="NCBI Taxonomy" id="717606"/>
    <lineage>
        <taxon>Bacteria</taxon>
        <taxon>Bacillati</taxon>
        <taxon>Bacillota</taxon>
        <taxon>Bacilli</taxon>
        <taxon>Bacillales</taxon>
        <taxon>Paenibacillaceae</taxon>
        <taxon>Paenibacillus</taxon>
    </lineage>
</organism>
<proteinExistence type="predicted"/>
<evidence type="ECO:0000313" key="2">
    <source>
        <dbReference type="Proteomes" id="UP000005387"/>
    </source>
</evidence>
<dbReference type="AlphaFoldDB" id="E0IFC1"/>
<protein>
    <submittedName>
        <fullName evidence="1">Uncharacterized protein</fullName>
    </submittedName>
</protein>
<evidence type="ECO:0000313" key="1">
    <source>
        <dbReference type="EMBL" id="EFM08897.1"/>
    </source>
</evidence>
<dbReference type="STRING" id="717606.PaecuDRAFT_4362"/>
<keyword evidence="2" id="KW-1185">Reference proteome</keyword>
<name>E0IFC1_9BACL</name>
<dbReference type="EMBL" id="AEDD01000013">
    <property type="protein sequence ID" value="EFM08897.1"/>
    <property type="molecule type" value="Genomic_DNA"/>
</dbReference>
<accession>E0IFC1</accession>
<reference evidence="1 2" key="1">
    <citation type="submission" date="2010-07" db="EMBL/GenBank/DDBJ databases">
        <title>The draft genome of Paenibacillus curdlanolyticus YK9.</title>
        <authorList>
            <consortium name="US DOE Joint Genome Institute (JGI-PGF)"/>
            <person name="Lucas S."/>
            <person name="Copeland A."/>
            <person name="Lapidus A."/>
            <person name="Cheng J.-F."/>
            <person name="Bruce D."/>
            <person name="Goodwin L."/>
            <person name="Pitluck S."/>
            <person name="Land M.L."/>
            <person name="Hauser L."/>
            <person name="Chang Y.-J."/>
            <person name="Jeffries C."/>
            <person name="Anderson I.J."/>
            <person name="Johnson E."/>
            <person name="Loganathan U."/>
            <person name="Mulhopadhyay B."/>
            <person name="Kyrpides N."/>
            <person name="Woyke T.J."/>
        </authorList>
    </citation>
    <scope>NUCLEOTIDE SEQUENCE [LARGE SCALE GENOMIC DNA]</scope>
    <source>
        <strain evidence="1 2">YK9</strain>
    </source>
</reference>
<dbReference type="Proteomes" id="UP000005387">
    <property type="component" value="Unassembled WGS sequence"/>
</dbReference>